<keyword evidence="5" id="KW-0456">Lyase</keyword>
<dbReference type="EMBL" id="JAAOAQ010000144">
    <property type="protein sequence ID" value="KAF5564754.1"/>
    <property type="molecule type" value="Genomic_DNA"/>
</dbReference>
<proteinExistence type="inferred from homology"/>
<dbReference type="PANTHER" id="PTHR11999">
    <property type="entry name" value="GROUP II PYRIDOXAL-5-PHOSPHATE DECARBOXYLASE"/>
    <property type="match status" value="1"/>
</dbReference>
<dbReference type="GO" id="GO:0030170">
    <property type="term" value="F:pyridoxal phosphate binding"/>
    <property type="evidence" value="ECO:0007669"/>
    <property type="project" value="InterPro"/>
</dbReference>
<dbReference type="Gene3D" id="3.90.1150.170">
    <property type="match status" value="1"/>
</dbReference>
<dbReference type="GO" id="GO:0006520">
    <property type="term" value="P:amino acid metabolic process"/>
    <property type="evidence" value="ECO:0007669"/>
    <property type="project" value="InterPro"/>
</dbReference>
<reference evidence="7 8" key="1">
    <citation type="submission" date="2020-05" db="EMBL/GenBank/DDBJ databases">
        <title>Identification and distribution of gene clusters putatively required for synthesis of sphingolipid metabolism inhibitors in phylogenetically diverse species of the filamentous fungus Fusarium.</title>
        <authorList>
            <person name="Kim H.-S."/>
            <person name="Busman M."/>
            <person name="Brown D.W."/>
            <person name="Divon H."/>
            <person name="Uhlig S."/>
            <person name="Proctor R.H."/>
        </authorList>
    </citation>
    <scope>NUCLEOTIDE SEQUENCE [LARGE SCALE GENOMIC DNA]</scope>
    <source>
        <strain evidence="7 8">NRRL 13617</strain>
    </source>
</reference>
<comment type="caution">
    <text evidence="7">The sequence shown here is derived from an EMBL/GenBank/DDBJ whole genome shotgun (WGS) entry which is preliminary data.</text>
</comment>
<evidence type="ECO:0000256" key="5">
    <source>
        <dbReference type="ARBA" id="ARBA00023239"/>
    </source>
</evidence>
<dbReference type="InterPro" id="IPR015421">
    <property type="entry name" value="PyrdxlP-dep_Trfase_major"/>
</dbReference>
<feature type="modified residue" description="N6-(pyridoxal phosphate)lysine" evidence="6">
    <location>
        <position position="836"/>
    </location>
</feature>
<keyword evidence="4 6" id="KW-0663">Pyridoxal phosphate</keyword>
<dbReference type="InterPro" id="IPR002129">
    <property type="entry name" value="PyrdxlP-dep_de-COase"/>
</dbReference>
<evidence type="ECO:0000256" key="2">
    <source>
        <dbReference type="ARBA" id="ARBA00009533"/>
    </source>
</evidence>
<evidence type="ECO:0000256" key="6">
    <source>
        <dbReference type="PIRSR" id="PIRSR602129-50"/>
    </source>
</evidence>
<evidence type="ECO:0000313" key="8">
    <source>
        <dbReference type="Proteomes" id="UP000582016"/>
    </source>
</evidence>
<dbReference type="InterPro" id="IPR021115">
    <property type="entry name" value="Pyridoxal-P_BS"/>
</dbReference>
<protein>
    <submittedName>
        <fullName evidence="7">L diaminobutyrate decarboxylase</fullName>
    </submittedName>
</protein>
<organism evidence="7 8">
    <name type="scientific">Fusarium phyllophilum</name>
    <dbReference type="NCBI Taxonomy" id="47803"/>
    <lineage>
        <taxon>Eukaryota</taxon>
        <taxon>Fungi</taxon>
        <taxon>Dikarya</taxon>
        <taxon>Ascomycota</taxon>
        <taxon>Pezizomycotina</taxon>
        <taxon>Sordariomycetes</taxon>
        <taxon>Hypocreomycetidae</taxon>
        <taxon>Hypocreales</taxon>
        <taxon>Nectriaceae</taxon>
        <taxon>Fusarium</taxon>
        <taxon>Fusarium fujikuroi species complex</taxon>
    </lineage>
</organism>
<dbReference type="PANTHER" id="PTHR11999:SF70">
    <property type="entry name" value="MIP05841P"/>
    <property type="match status" value="1"/>
</dbReference>
<dbReference type="GO" id="GO:0016831">
    <property type="term" value="F:carboxy-lyase activity"/>
    <property type="evidence" value="ECO:0007669"/>
    <property type="project" value="UniProtKB-KW"/>
</dbReference>
<dbReference type="SUPFAM" id="SSF53383">
    <property type="entry name" value="PLP-dependent transferases"/>
    <property type="match status" value="1"/>
</dbReference>
<dbReference type="Gene3D" id="3.30.559.10">
    <property type="entry name" value="Chloramphenicol acetyltransferase-like domain"/>
    <property type="match status" value="1"/>
</dbReference>
<accession>A0A8H5K0X7</accession>
<dbReference type="AlphaFoldDB" id="A0A8H5K0X7"/>
<keyword evidence="3" id="KW-0210">Decarboxylase</keyword>
<dbReference type="GO" id="GO:0019752">
    <property type="term" value="P:carboxylic acid metabolic process"/>
    <property type="evidence" value="ECO:0007669"/>
    <property type="project" value="InterPro"/>
</dbReference>
<evidence type="ECO:0000256" key="3">
    <source>
        <dbReference type="ARBA" id="ARBA00022793"/>
    </source>
</evidence>
<dbReference type="PROSITE" id="PS00392">
    <property type="entry name" value="DDC_GAD_HDC_YDC"/>
    <property type="match status" value="1"/>
</dbReference>
<dbReference type="Pfam" id="PF00282">
    <property type="entry name" value="Pyridoxal_deC"/>
    <property type="match status" value="1"/>
</dbReference>
<dbReference type="InterPro" id="IPR015424">
    <property type="entry name" value="PyrdxlP-dep_Trfase"/>
</dbReference>
<dbReference type="InterPro" id="IPR023213">
    <property type="entry name" value="CAT-like_dom_sf"/>
</dbReference>
<dbReference type="InterPro" id="IPR010977">
    <property type="entry name" value="Aromatic_deC"/>
</dbReference>
<dbReference type="PRINTS" id="PR00800">
    <property type="entry name" value="YHDCRBOXLASE"/>
</dbReference>
<dbReference type="Gene3D" id="3.40.640.10">
    <property type="entry name" value="Type I PLP-dependent aspartate aminotransferase-like (Major domain)"/>
    <property type="match status" value="1"/>
</dbReference>
<gene>
    <name evidence="7" type="ORF">FPHYL_4611</name>
</gene>
<evidence type="ECO:0000256" key="4">
    <source>
        <dbReference type="ARBA" id="ARBA00022898"/>
    </source>
</evidence>
<keyword evidence="8" id="KW-1185">Reference proteome</keyword>
<comment type="cofactor">
    <cofactor evidence="1 6">
        <name>pyridoxal 5'-phosphate</name>
        <dbReference type="ChEBI" id="CHEBI:597326"/>
    </cofactor>
</comment>
<dbReference type="OrthoDB" id="392571at2759"/>
<name>A0A8H5K0X7_9HYPO</name>
<evidence type="ECO:0000256" key="1">
    <source>
        <dbReference type="ARBA" id="ARBA00001933"/>
    </source>
</evidence>
<sequence length="1019" mass="112143">MPKVSPWKQRSDGLWSRPLIGPERMFDQWLEIDGWTEWMGAVIFTISPSYTSQMNSKAHVDTWFRKAVSRVCLEKPSLLAVIVRGQEESAVAKSRDFIYRPLTSDDDFYARIKQRTTVLHTEKSAQEGLKSVTDDFYSTPEKRISLELGDHLIHVSLVSSSSESGTFALAIRCNHALNDFWSGAAILNNLLSKLADGLSTTQVLSLSYKDASHSSLHPSYLEFLRDPIGDTPLDAESREKAAQLLGANLGNITLCPISQEPAKDRPDTDYSVRRQILSQETTQKVFKLCKEHGVTVTALLTALQALALLKTFPPEDVSRTTAAPICVSNRLRQTSFGGNQDLSGSSKTMLSEICQEAAYIGPVMATTFLVSPFDVSPYLKNQDATIRDENWRKTVWEVAQNIGQATDEAVNSNLSEHVDWTQGPAAFGGVAHAMEAMKAGLLPSPPGMFTPLSSAGLLDGHHLPGSYGSLDLNDKPALKIDDFSFYSRVSNLFGPQTWAWTFSEKLNIILVMPDPRVRSVPNIEWWDLFKMATEGSSDSTMNSLDPPDQGAELDSLSSAFQAAFDQIFQTTQRVSKDPLLQVAQGTDVSLLKDISTPGDAHSVETAIKDVFTISDYRMRTNHPKCFSFIPAPTSPLSWIGDCLSSAFNSFAGSRLQGSGVAIVEQTLLQWLSAKVGLPDTSGGIFVSGGSMANMSGMVLARECILEPDAEHLGVAYLSDQTHHSVKKALRIIGVKRSQMRVVPTNGYFQMDVNALRNDIKADREVGLKPFVIVATCGTTNTGSIDPLKVLAQVRDEEKIWLHIDGAYGASASLAATRSSVVNGLGLADSISWDAHKWLFQTYSCSLILVRNKINLIKVFSNDGDYLRDALDDEEIPNFWNLGMELTRPSRALKLWFTLRVLGVERFGKMVDHGFHLAEIAEAEILKLADWEITSRASMAIVTFRYAPAGKTEEELDELNAAISKHLVENNIGLILTTKLRGRVVLRICSISPVLGGGEMAEVIQQTNKAARLISNRRSQ</sequence>
<comment type="similarity">
    <text evidence="2">Belongs to the group II decarboxylase family.</text>
</comment>
<dbReference type="Proteomes" id="UP000582016">
    <property type="component" value="Unassembled WGS sequence"/>
</dbReference>
<dbReference type="SUPFAM" id="SSF52777">
    <property type="entry name" value="CoA-dependent acyltransferases"/>
    <property type="match status" value="1"/>
</dbReference>
<dbReference type="InterPro" id="IPR015422">
    <property type="entry name" value="PyrdxlP-dep_Trfase_small"/>
</dbReference>
<dbReference type="Gene3D" id="3.90.1150.10">
    <property type="entry name" value="Aspartate Aminotransferase, domain 1"/>
    <property type="match status" value="1"/>
</dbReference>
<evidence type="ECO:0000313" key="7">
    <source>
        <dbReference type="EMBL" id="KAF5564754.1"/>
    </source>
</evidence>